<dbReference type="GO" id="GO:0003677">
    <property type="term" value="F:DNA binding"/>
    <property type="evidence" value="ECO:0007669"/>
    <property type="project" value="UniProtKB-UniRule"/>
</dbReference>
<dbReference type="GO" id="GO:0015074">
    <property type="term" value="P:DNA integration"/>
    <property type="evidence" value="ECO:0007669"/>
    <property type="project" value="UniProtKB-KW"/>
</dbReference>
<protein>
    <submittedName>
        <fullName evidence="5">Phage integrase N-terminal SAM-like domain-containing protein</fullName>
    </submittedName>
</protein>
<evidence type="ECO:0000313" key="5">
    <source>
        <dbReference type="EMBL" id="MBC8431884.1"/>
    </source>
</evidence>
<evidence type="ECO:0000256" key="2">
    <source>
        <dbReference type="ARBA" id="ARBA00023125"/>
    </source>
</evidence>
<dbReference type="Gene3D" id="1.10.150.130">
    <property type="match status" value="1"/>
</dbReference>
<sequence>MKQIPSHIKVLYHAVSLFYELSGPIKSEKVVSLKNKDGELATKKDGLKVTNANWASVYEGLISEIKLRHYSPKTLKSYRLCIRDLQNYTRSKDPQLLSTAVVKDFLTFLAVKRNVSASSRNMAFDALLFLFRMSSKRILEKSKM</sequence>
<evidence type="ECO:0000256" key="1">
    <source>
        <dbReference type="ARBA" id="ARBA00022908"/>
    </source>
</evidence>
<reference evidence="5 6" key="1">
    <citation type="submission" date="2020-08" db="EMBL/GenBank/DDBJ databases">
        <title>Bridging the membrane lipid divide: bacteria of the FCB group superphylum have the potential to synthesize archaeal ether lipids.</title>
        <authorList>
            <person name="Villanueva L."/>
            <person name="Von Meijenfeldt F.A.B."/>
            <person name="Westbye A.B."/>
            <person name="Yadav S."/>
            <person name="Hopmans E.C."/>
            <person name="Dutilh B.E."/>
            <person name="Sinninghe Damste J.S."/>
        </authorList>
    </citation>
    <scope>NUCLEOTIDE SEQUENCE [LARGE SCALE GENOMIC DNA]</scope>
    <source>
        <strain evidence="5">NIOZ-UU17</strain>
    </source>
</reference>
<dbReference type="EMBL" id="JACNIG010000189">
    <property type="protein sequence ID" value="MBC8431884.1"/>
    <property type="molecule type" value="Genomic_DNA"/>
</dbReference>
<dbReference type="Pfam" id="PF13495">
    <property type="entry name" value="Phage_int_SAM_4"/>
    <property type="match status" value="1"/>
</dbReference>
<keyword evidence="2 3" id="KW-0238">DNA-binding</keyword>
<accession>A0A8J6TKA7</accession>
<evidence type="ECO:0000259" key="4">
    <source>
        <dbReference type="PROSITE" id="PS51900"/>
    </source>
</evidence>
<comment type="caution">
    <text evidence="5">The sequence shown here is derived from an EMBL/GenBank/DDBJ whole genome shotgun (WGS) entry which is preliminary data.</text>
</comment>
<evidence type="ECO:0000256" key="3">
    <source>
        <dbReference type="PROSITE-ProRule" id="PRU01248"/>
    </source>
</evidence>
<name>A0A8J6TKA7_9BACT</name>
<keyword evidence="1" id="KW-0229">DNA integration</keyword>
<evidence type="ECO:0000313" key="6">
    <source>
        <dbReference type="Proteomes" id="UP000605201"/>
    </source>
</evidence>
<dbReference type="InterPro" id="IPR004107">
    <property type="entry name" value="Integrase_SAM-like_N"/>
</dbReference>
<dbReference type="Proteomes" id="UP000605201">
    <property type="component" value="Unassembled WGS sequence"/>
</dbReference>
<gene>
    <name evidence="5" type="ORF">H8D96_08175</name>
</gene>
<dbReference type="PROSITE" id="PS51900">
    <property type="entry name" value="CB"/>
    <property type="match status" value="1"/>
</dbReference>
<dbReference type="InterPro" id="IPR010998">
    <property type="entry name" value="Integrase_recombinase_N"/>
</dbReference>
<organism evidence="5 6">
    <name type="scientific">Candidatus Desulfatibia vada</name>
    <dbReference type="NCBI Taxonomy" id="2841696"/>
    <lineage>
        <taxon>Bacteria</taxon>
        <taxon>Pseudomonadati</taxon>
        <taxon>Thermodesulfobacteriota</taxon>
        <taxon>Desulfobacteria</taxon>
        <taxon>Desulfobacterales</taxon>
        <taxon>Desulfobacterales incertae sedis</taxon>
        <taxon>Candidatus Desulfatibia</taxon>
    </lineage>
</organism>
<dbReference type="AlphaFoldDB" id="A0A8J6TKA7"/>
<dbReference type="InterPro" id="IPR044068">
    <property type="entry name" value="CB"/>
</dbReference>
<proteinExistence type="predicted"/>
<feature type="domain" description="Core-binding (CB)" evidence="4">
    <location>
        <begin position="52"/>
        <end position="135"/>
    </location>
</feature>